<accession>A0A200QCM6</accession>
<comment type="caution">
    <text evidence="2">The sequence shown here is derived from an EMBL/GenBank/DDBJ whole genome shotgun (WGS) entry which is preliminary data.</text>
</comment>
<evidence type="ECO:0000313" key="3">
    <source>
        <dbReference type="Proteomes" id="UP000195402"/>
    </source>
</evidence>
<gene>
    <name evidence="2" type="ORF">BVC80_1101g50</name>
</gene>
<dbReference type="Proteomes" id="UP000195402">
    <property type="component" value="Unassembled WGS sequence"/>
</dbReference>
<keyword evidence="1" id="KW-0472">Membrane</keyword>
<sequence>MILSSTGFAQSIVKVATFFFPLGPAALPQVIFFASLPALSSTISMAQQGHLAIMKGSFKLEILVIGSPFSFSPLHFYRPWQSLVI</sequence>
<proteinExistence type="predicted"/>
<organism evidence="2 3">
    <name type="scientific">Macleaya cordata</name>
    <name type="common">Five-seeded plume-poppy</name>
    <name type="synonym">Bocconia cordata</name>
    <dbReference type="NCBI Taxonomy" id="56857"/>
    <lineage>
        <taxon>Eukaryota</taxon>
        <taxon>Viridiplantae</taxon>
        <taxon>Streptophyta</taxon>
        <taxon>Embryophyta</taxon>
        <taxon>Tracheophyta</taxon>
        <taxon>Spermatophyta</taxon>
        <taxon>Magnoliopsida</taxon>
        <taxon>Ranunculales</taxon>
        <taxon>Papaveraceae</taxon>
        <taxon>Papaveroideae</taxon>
        <taxon>Macleaya</taxon>
    </lineage>
</organism>
<evidence type="ECO:0000313" key="2">
    <source>
        <dbReference type="EMBL" id="OVA08241.1"/>
    </source>
</evidence>
<dbReference type="EMBL" id="MVGT01002338">
    <property type="protein sequence ID" value="OVA08241.1"/>
    <property type="molecule type" value="Genomic_DNA"/>
</dbReference>
<name>A0A200QCM6_MACCD</name>
<keyword evidence="1" id="KW-1133">Transmembrane helix</keyword>
<evidence type="ECO:0000256" key="1">
    <source>
        <dbReference type="SAM" id="Phobius"/>
    </source>
</evidence>
<feature type="transmembrane region" description="Helical" evidence="1">
    <location>
        <begin position="26"/>
        <end position="46"/>
    </location>
</feature>
<dbReference type="InParanoid" id="A0A200QCM6"/>
<keyword evidence="1" id="KW-0812">Transmembrane</keyword>
<protein>
    <submittedName>
        <fullName evidence="2">Uncharacterized protein</fullName>
    </submittedName>
</protein>
<keyword evidence="3" id="KW-1185">Reference proteome</keyword>
<dbReference type="AlphaFoldDB" id="A0A200QCM6"/>
<reference evidence="2 3" key="1">
    <citation type="journal article" date="2017" name="Mol. Plant">
        <title>The Genome of Medicinal Plant Macleaya cordata Provides New Insights into Benzylisoquinoline Alkaloids Metabolism.</title>
        <authorList>
            <person name="Liu X."/>
            <person name="Liu Y."/>
            <person name="Huang P."/>
            <person name="Ma Y."/>
            <person name="Qing Z."/>
            <person name="Tang Q."/>
            <person name="Cao H."/>
            <person name="Cheng P."/>
            <person name="Zheng Y."/>
            <person name="Yuan Z."/>
            <person name="Zhou Y."/>
            <person name="Liu J."/>
            <person name="Tang Z."/>
            <person name="Zhuo Y."/>
            <person name="Zhang Y."/>
            <person name="Yu L."/>
            <person name="Huang J."/>
            <person name="Yang P."/>
            <person name="Peng Q."/>
            <person name="Zhang J."/>
            <person name="Jiang W."/>
            <person name="Zhang Z."/>
            <person name="Lin K."/>
            <person name="Ro D.K."/>
            <person name="Chen X."/>
            <person name="Xiong X."/>
            <person name="Shang Y."/>
            <person name="Huang S."/>
            <person name="Zeng J."/>
        </authorList>
    </citation>
    <scope>NUCLEOTIDE SEQUENCE [LARGE SCALE GENOMIC DNA]</scope>
    <source>
        <strain evidence="3">cv. BLH2017</strain>
        <tissue evidence="2">Root</tissue>
    </source>
</reference>